<keyword evidence="5 12" id="KW-0479">Metal-binding</keyword>
<protein>
    <recommendedName>
        <fullName evidence="17">Cytochrome P450</fullName>
    </recommendedName>
</protein>
<evidence type="ECO:0000256" key="1">
    <source>
        <dbReference type="ARBA" id="ARBA00004606"/>
    </source>
</evidence>
<evidence type="ECO:0000256" key="12">
    <source>
        <dbReference type="PIRSR" id="PIRSR602401-1"/>
    </source>
</evidence>
<dbReference type="KEGG" id="egt:105975298"/>
<keyword evidence="3 12" id="KW-0349">Heme</keyword>
<dbReference type="PROSITE" id="PS00086">
    <property type="entry name" value="CYTOCHROME_P450"/>
    <property type="match status" value="1"/>
</dbReference>
<dbReference type="PRINTS" id="PR00385">
    <property type="entry name" value="P450"/>
</dbReference>
<dbReference type="GO" id="GO:0016020">
    <property type="term" value="C:membrane"/>
    <property type="evidence" value="ECO:0007669"/>
    <property type="project" value="UniProtKB-SubCell"/>
</dbReference>
<feature type="transmembrane region" description="Helical" evidence="14">
    <location>
        <begin position="6"/>
        <end position="23"/>
    </location>
</feature>
<dbReference type="PANTHER" id="PTHR47953:SF16">
    <property type="entry name" value="CYTOCHROME P450 71D8"/>
    <property type="match status" value="1"/>
</dbReference>
<dbReference type="eggNOG" id="KOG0156">
    <property type="taxonomic scope" value="Eukaryota"/>
</dbReference>
<dbReference type="FunFam" id="1.10.630.10:FF:000043">
    <property type="entry name" value="Cytochrome P450 99A2"/>
    <property type="match status" value="1"/>
</dbReference>
<dbReference type="OrthoDB" id="2789670at2759"/>
<evidence type="ECO:0000256" key="2">
    <source>
        <dbReference type="ARBA" id="ARBA00010617"/>
    </source>
</evidence>
<dbReference type="GO" id="GO:0020037">
    <property type="term" value="F:heme binding"/>
    <property type="evidence" value="ECO:0007669"/>
    <property type="project" value="InterPro"/>
</dbReference>
<proteinExistence type="inferred from homology"/>
<evidence type="ECO:0000256" key="11">
    <source>
        <dbReference type="ARBA" id="ARBA00023136"/>
    </source>
</evidence>
<accession>A0A022Q463</accession>
<dbReference type="InterPro" id="IPR002401">
    <property type="entry name" value="Cyt_P450_E_grp-I"/>
</dbReference>
<dbReference type="OMA" id="YGMASME"/>
<keyword evidence="4 14" id="KW-0812">Transmembrane</keyword>
<organism evidence="15 16">
    <name type="scientific">Erythranthe guttata</name>
    <name type="common">Yellow monkey flower</name>
    <name type="synonym">Mimulus guttatus</name>
    <dbReference type="NCBI Taxonomy" id="4155"/>
    <lineage>
        <taxon>Eukaryota</taxon>
        <taxon>Viridiplantae</taxon>
        <taxon>Streptophyta</taxon>
        <taxon>Embryophyta</taxon>
        <taxon>Tracheophyta</taxon>
        <taxon>Spermatophyta</taxon>
        <taxon>Magnoliopsida</taxon>
        <taxon>eudicotyledons</taxon>
        <taxon>Gunneridae</taxon>
        <taxon>Pentapetalae</taxon>
        <taxon>asterids</taxon>
        <taxon>lamiids</taxon>
        <taxon>Lamiales</taxon>
        <taxon>Phrymaceae</taxon>
        <taxon>Erythranthe</taxon>
    </lineage>
</organism>
<keyword evidence="8 13" id="KW-0560">Oxidoreductase</keyword>
<keyword evidence="10 13" id="KW-0503">Monooxygenase</keyword>
<comment type="subcellular location">
    <subcellularLocation>
        <location evidence="1">Membrane</location>
        <topology evidence="1">Single-pass type II membrane protein</topology>
    </subcellularLocation>
</comment>
<dbReference type="GO" id="GO:0016491">
    <property type="term" value="F:oxidoreductase activity"/>
    <property type="evidence" value="ECO:0000318"/>
    <property type="project" value="GO_Central"/>
</dbReference>
<sequence>MDFGFSWNFTTLALFVPVILLLIRKWRKSKSDSVKNLPPGPTPLPIIGDLHHLTALPFRSFRELSKKYGPLMHLKLGQVSTIVVSSPEIAKQMLKEHDPSFADRPRSVGIEIMWYDYTNIAFSPYGNYWRQMRKICVIELLSPKSVRSFASIRKDEVSGLVDSLRRCAASGEPINLTDKIFSLMSSITCRAAFGKVSKDNEALIKLLKEGIEMASGFEISDLFPGSKIINALSKGRFKLLKMRRKLDEILDSIIDEHKANLAKMATENAESAVKRGNGDDGNEDLVDVFLRIQENGELEFPIGNNNIKAVLQDMFSAGTDTSSTAIEWTMTELMRNPRVMAKAQAEVREAFKETEPIDEGNTQHLKYLKMVIKESLRLHPPVPLLPRASREETVVNGYTIPANVKVLVNNWAIQRDPKHWENPDSFEPERFEKKNSRDFLGGDFEYLPFGSGKRMCPGITFSLASVELFLAQLLYSFNWKLPDGVNPGNMDLTENPGITAQRKENLYVVALPL</sequence>
<name>A0A022Q463_ERYGU</name>
<dbReference type="PRINTS" id="PR00463">
    <property type="entry name" value="EP450I"/>
</dbReference>
<dbReference type="SUPFAM" id="SSF48264">
    <property type="entry name" value="Cytochrome P450"/>
    <property type="match status" value="1"/>
</dbReference>
<dbReference type="GO" id="GO:0005506">
    <property type="term" value="F:iron ion binding"/>
    <property type="evidence" value="ECO:0007669"/>
    <property type="project" value="InterPro"/>
</dbReference>
<evidence type="ECO:0000256" key="5">
    <source>
        <dbReference type="ARBA" id="ARBA00022723"/>
    </source>
</evidence>
<dbReference type="STRING" id="4155.A0A022Q463"/>
<dbReference type="Gene3D" id="1.10.630.10">
    <property type="entry name" value="Cytochrome P450"/>
    <property type="match status" value="1"/>
</dbReference>
<comment type="cofactor">
    <cofactor evidence="12">
        <name>heme</name>
        <dbReference type="ChEBI" id="CHEBI:30413"/>
    </cofactor>
</comment>
<dbReference type="GO" id="GO:0004497">
    <property type="term" value="F:monooxygenase activity"/>
    <property type="evidence" value="ECO:0007669"/>
    <property type="project" value="UniProtKB-KW"/>
</dbReference>
<dbReference type="GO" id="GO:0016705">
    <property type="term" value="F:oxidoreductase activity, acting on paired donors, with incorporation or reduction of molecular oxygen"/>
    <property type="evidence" value="ECO:0007669"/>
    <property type="project" value="InterPro"/>
</dbReference>
<evidence type="ECO:0000256" key="6">
    <source>
        <dbReference type="ARBA" id="ARBA00022968"/>
    </source>
</evidence>
<dbReference type="PANTHER" id="PTHR47953">
    <property type="entry name" value="OS08G0105600 PROTEIN"/>
    <property type="match status" value="1"/>
</dbReference>
<dbReference type="PhylomeDB" id="A0A022Q463"/>
<dbReference type="Pfam" id="PF00067">
    <property type="entry name" value="p450"/>
    <property type="match status" value="1"/>
</dbReference>
<keyword evidence="16" id="KW-1185">Reference proteome</keyword>
<dbReference type="Proteomes" id="UP000030748">
    <property type="component" value="Unassembled WGS sequence"/>
</dbReference>
<reference evidence="15 16" key="1">
    <citation type="journal article" date="2013" name="Proc. Natl. Acad. Sci. U.S.A.">
        <title>Fine-scale variation in meiotic recombination in Mimulus inferred from population shotgun sequencing.</title>
        <authorList>
            <person name="Hellsten U."/>
            <person name="Wright K.M."/>
            <person name="Jenkins J."/>
            <person name="Shu S."/>
            <person name="Yuan Y."/>
            <person name="Wessler S.R."/>
            <person name="Schmutz J."/>
            <person name="Willis J.H."/>
            <person name="Rokhsar D.S."/>
        </authorList>
    </citation>
    <scope>NUCLEOTIDE SEQUENCE [LARGE SCALE GENOMIC DNA]</scope>
    <source>
        <strain evidence="16">cv. DUN x IM62</strain>
    </source>
</reference>
<evidence type="ECO:0000256" key="7">
    <source>
        <dbReference type="ARBA" id="ARBA00022989"/>
    </source>
</evidence>
<evidence type="ECO:0000256" key="3">
    <source>
        <dbReference type="ARBA" id="ARBA00022617"/>
    </source>
</evidence>
<keyword evidence="9 12" id="KW-0408">Iron</keyword>
<keyword evidence="6" id="KW-0735">Signal-anchor</keyword>
<dbReference type="EMBL" id="KI632217">
    <property type="protein sequence ID" value="EYU21988.1"/>
    <property type="molecule type" value="Genomic_DNA"/>
</dbReference>
<evidence type="ECO:0000256" key="4">
    <source>
        <dbReference type="ARBA" id="ARBA00022692"/>
    </source>
</evidence>
<keyword evidence="7 14" id="KW-1133">Transmembrane helix</keyword>
<dbReference type="AlphaFoldDB" id="A0A022Q463"/>
<evidence type="ECO:0000256" key="8">
    <source>
        <dbReference type="ARBA" id="ARBA00023002"/>
    </source>
</evidence>
<feature type="binding site" description="axial binding residue" evidence="12">
    <location>
        <position position="456"/>
    </location>
    <ligand>
        <name>heme</name>
        <dbReference type="ChEBI" id="CHEBI:30413"/>
    </ligand>
    <ligandPart>
        <name>Fe</name>
        <dbReference type="ChEBI" id="CHEBI:18248"/>
    </ligandPart>
</feature>
<dbReference type="InterPro" id="IPR036396">
    <property type="entry name" value="Cyt_P450_sf"/>
</dbReference>
<dbReference type="InterPro" id="IPR001128">
    <property type="entry name" value="Cyt_P450"/>
</dbReference>
<comment type="similarity">
    <text evidence="2 13">Belongs to the cytochrome P450 family.</text>
</comment>
<evidence type="ECO:0000256" key="14">
    <source>
        <dbReference type="SAM" id="Phobius"/>
    </source>
</evidence>
<evidence type="ECO:0000313" key="16">
    <source>
        <dbReference type="Proteomes" id="UP000030748"/>
    </source>
</evidence>
<dbReference type="InterPro" id="IPR052306">
    <property type="entry name" value="CYP450_71D"/>
</dbReference>
<keyword evidence="11 14" id="KW-0472">Membrane</keyword>
<evidence type="ECO:0000256" key="9">
    <source>
        <dbReference type="ARBA" id="ARBA00023004"/>
    </source>
</evidence>
<dbReference type="CDD" id="cd11072">
    <property type="entry name" value="CYP71-like"/>
    <property type="match status" value="1"/>
</dbReference>
<gene>
    <name evidence="15" type="ORF">MIMGU_mgv1a004711mg</name>
</gene>
<dbReference type="InterPro" id="IPR017972">
    <property type="entry name" value="Cyt_P450_CS"/>
</dbReference>
<evidence type="ECO:0000313" key="15">
    <source>
        <dbReference type="EMBL" id="EYU21988.1"/>
    </source>
</evidence>
<evidence type="ECO:0000256" key="10">
    <source>
        <dbReference type="ARBA" id="ARBA00023033"/>
    </source>
</evidence>
<evidence type="ECO:0008006" key="17">
    <source>
        <dbReference type="Google" id="ProtNLM"/>
    </source>
</evidence>
<evidence type="ECO:0000256" key="13">
    <source>
        <dbReference type="RuleBase" id="RU000461"/>
    </source>
</evidence>